<gene>
    <name evidence="1" type="ORF">PCOR1329_LOCUS7888</name>
</gene>
<evidence type="ECO:0000313" key="2">
    <source>
        <dbReference type="Proteomes" id="UP001189429"/>
    </source>
</evidence>
<sequence>MFWPIAFHAKFSALDKVGRPFRRLETMHRVILLFGAADWLASSAEALREARLSVVDKIRKGLFEKELWWTHGVDFQAAALQAISASAREGNTIHGALDTGALKPFREARLSR</sequence>
<dbReference type="EMBL" id="CAUYUJ010002147">
    <property type="protein sequence ID" value="CAK0799435.1"/>
    <property type="molecule type" value="Genomic_DNA"/>
</dbReference>
<evidence type="ECO:0000313" key="1">
    <source>
        <dbReference type="EMBL" id="CAK0799435.1"/>
    </source>
</evidence>
<reference evidence="1" key="1">
    <citation type="submission" date="2023-10" db="EMBL/GenBank/DDBJ databases">
        <authorList>
            <person name="Chen Y."/>
            <person name="Shah S."/>
            <person name="Dougan E. K."/>
            <person name="Thang M."/>
            <person name="Chan C."/>
        </authorList>
    </citation>
    <scope>NUCLEOTIDE SEQUENCE [LARGE SCALE GENOMIC DNA]</scope>
</reference>
<name>A0ABN9Q8G6_9DINO</name>
<protein>
    <submittedName>
        <fullName evidence="1">Uncharacterized protein</fullName>
    </submittedName>
</protein>
<keyword evidence="2" id="KW-1185">Reference proteome</keyword>
<comment type="caution">
    <text evidence="1">The sequence shown here is derived from an EMBL/GenBank/DDBJ whole genome shotgun (WGS) entry which is preliminary data.</text>
</comment>
<dbReference type="Proteomes" id="UP001189429">
    <property type="component" value="Unassembled WGS sequence"/>
</dbReference>
<accession>A0ABN9Q8G6</accession>
<organism evidence="1 2">
    <name type="scientific">Prorocentrum cordatum</name>
    <dbReference type="NCBI Taxonomy" id="2364126"/>
    <lineage>
        <taxon>Eukaryota</taxon>
        <taxon>Sar</taxon>
        <taxon>Alveolata</taxon>
        <taxon>Dinophyceae</taxon>
        <taxon>Prorocentrales</taxon>
        <taxon>Prorocentraceae</taxon>
        <taxon>Prorocentrum</taxon>
    </lineage>
</organism>
<proteinExistence type="predicted"/>